<keyword evidence="3" id="KW-1133">Transmembrane helix</keyword>
<evidence type="ECO:0000313" key="4">
    <source>
        <dbReference type="EMBL" id="CAK0881640.1"/>
    </source>
</evidence>
<feature type="compositionally biased region" description="Gly residues" evidence="2">
    <location>
        <begin position="319"/>
        <end position="329"/>
    </location>
</feature>
<name>A0ABN9W9G1_9DINO</name>
<dbReference type="Proteomes" id="UP001189429">
    <property type="component" value="Unassembled WGS sequence"/>
</dbReference>
<dbReference type="InterPro" id="IPR002885">
    <property type="entry name" value="PPR_rpt"/>
</dbReference>
<dbReference type="EMBL" id="CAUYUJ010018212">
    <property type="protein sequence ID" value="CAK0881640.1"/>
    <property type="molecule type" value="Genomic_DNA"/>
</dbReference>
<reference evidence="4" key="1">
    <citation type="submission" date="2023-10" db="EMBL/GenBank/DDBJ databases">
        <authorList>
            <person name="Chen Y."/>
            <person name="Shah S."/>
            <person name="Dougan E. K."/>
            <person name="Thang M."/>
            <person name="Chan C."/>
        </authorList>
    </citation>
    <scope>NUCLEOTIDE SEQUENCE [LARGE SCALE GENOMIC DNA]</scope>
</reference>
<feature type="compositionally biased region" description="Low complexity" evidence="2">
    <location>
        <begin position="79"/>
        <end position="100"/>
    </location>
</feature>
<dbReference type="Gene3D" id="1.25.40.10">
    <property type="entry name" value="Tetratricopeptide repeat domain"/>
    <property type="match status" value="1"/>
</dbReference>
<keyword evidence="3" id="KW-0472">Membrane</keyword>
<evidence type="ECO:0000256" key="1">
    <source>
        <dbReference type="ARBA" id="ARBA00022737"/>
    </source>
</evidence>
<gene>
    <name evidence="4" type="ORF">PCOR1329_LOCUS64421</name>
</gene>
<accession>A0ABN9W9G1</accession>
<organism evidence="4 5">
    <name type="scientific">Prorocentrum cordatum</name>
    <dbReference type="NCBI Taxonomy" id="2364126"/>
    <lineage>
        <taxon>Eukaryota</taxon>
        <taxon>Sar</taxon>
        <taxon>Alveolata</taxon>
        <taxon>Dinophyceae</taxon>
        <taxon>Prorocentrales</taxon>
        <taxon>Prorocentraceae</taxon>
        <taxon>Prorocentrum</taxon>
    </lineage>
</organism>
<evidence type="ECO:0008006" key="6">
    <source>
        <dbReference type="Google" id="ProtNLM"/>
    </source>
</evidence>
<evidence type="ECO:0000256" key="2">
    <source>
        <dbReference type="SAM" id="MobiDB-lite"/>
    </source>
</evidence>
<evidence type="ECO:0000256" key="3">
    <source>
        <dbReference type="SAM" id="Phobius"/>
    </source>
</evidence>
<dbReference type="Pfam" id="PF13812">
    <property type="entry name" value="PPR_3"/>
    <property type="match status" value="1"/>
</dbReference>
<dbReference type="InterPro" id="IPR011990">
    <property type="entry name" value="TPR-like_helical_dom_sf"/>
</dbReference>
<keyword evidence="1" id="KW-0677">Repeat</keyword>
<feature type="region of interest" description="Disordered" evidence="2">
    <location>
        <begin position="45"/>
        <end position="100"/>
    </location>
</feature>
<keyword evidence="5" id="KW-1185">Reference proteome</keyword>
<proteinExistence type="predicted"/>
<dbReference type="PANTHER" id="PTHR47447:SF23">
    <property type="entry name" value="PENTACOTRIPEPTIDE-REPEAT REGION OF PRORP DOMAIN-CONTAINING PROTEIN"/>
    <property type="match status" value="1"/>
</dbReference>
<comment type="caution">
    <text evidence="4">The sequence shown here is derived from an EMBL/GenBank/DDBJ whole genome shotgun (WGS) entry which is preliminary data.</text>
</comment>
<feature type="transmembrane region" description="Helical" evidence="3">
    <location>
        <begin position="24"/>
        <end position="41"/>
    </location>
</feature>
<feature type="region of interest" description="Disordered" evidence="2">
    <location>
        <begin position="297"/>
        <end position="331"/>
    </location>
</feature>
<evidence type="ECO:0000313" key="5">
    <source>
        <dbReference type="Proteomes" id="UP001189429"/>
    </source>
</evidence>
<dbReference type="PANTHER" id="PTHR47447">
    <property type="entry name" value="OS03G0856100 PROTEIN"/>
    <property type="match status" value="1"/>
</dbReference>
<feature type="non-terminal residue" evidence="4">
    <location>
        <position position="357"/>
    </location>
</feature>
<keyword evidence="3" id="KW-0812">Transmembrane</keyword>
<protein>
    <recommendedName>
        <fullName evidence="6">Pentacotripeptide-repeat region of PRORP domain-containing protein</fullName>
    </recommendedName>
</protein>
<sequence length="357" mass="37959">MSTATAVTAADFASELWASVNVEITIFAVTLAVAMAMRMLTRPSTVGKRAKKVVEGGCSPAGKVERQPSDGFARQRRSPTAGQAPQQSPAAAQPRPCPAAPLQGGALAPAQILNEVVSSVGESKSLKAASRALGLFVRMQQTMAAPGAPSMAKVAQGSQHSALDFYTTVLQCAVRIGRFDLLDTIIDDMVHHDVQRSLGFYELAMKQLAAQKQYSAALKIYDRLSADGLRPSHVTYSCLIGFAAEVGELKRAVELLRQALRRHHAFHSRLHDHAASLRQAAGPGLARVARALPGDAEARRQAGRAGGQLRARDGHRGRPGGGRLGAVGGHRGRCRVPAALGRRVLQHRHQGLRPAGR</sequence>